<evidence type="ECO:0000313" key="3">
    <source>
        <dbReference type="Proteomes" id="UP000295277"/>
    </source>
</evidence>
<reference evidence="2 3" key="1">
    <citation type="submission" date="2019-03" db="EMBL/GenBank/DDBJ databases">
        <title>Genomic Encyclopedia of Type Strains, Phase IV (KMG-IV): sequencing the most valuable type-strain genomes for metagenomic binning, comparative biology and taxonomic classification.</title>
        <authorList>
            <person name="Goeker M."/>
        </authorList>
    </citation>
    <scope>NUCLEOTIDE SEQUENCE [LARGE SCALE GENOMIC DNA]</scope>
    <source>
        <strain evidence="2 3">DSM 21153</strain>
    </source>
</reference>
<gene>
    <name evidence="2" type="ORF">EV216_12641</name>
</gene>
<keyword evidence="1" id="KW-0472">Membrane</keyword>
<sequence length="85" mass="9665">MMRRGTVLGELWQSARRVAFAILGGVIRRYSPEEIEERVSRRPIHEQVFIVLAVLLALLFTSLLFANAGVIGLLVYFLIIIILVR</sequence>
<keyword evidence="1" id="KW-1133">Transmembrane helix</keyword>
<dbReference type="EMBL" id="SLVM01000026">
    <property type="protein sequence ID" value="TCM78364.1"/>
    <property type="molecule type" value="Genomic_DNA"/>
</dbReference>
<keyword evidence="3" id="KW-1185">Reference proteome</keyword>
<dbReference type="AlphaFoldDB" id="A0A4V2R3S3"/>
<accession>A0A4V2R3S3</accession>
<evidence type="ECO:0000256" key="1">
    <source>
        <dbReference type="SAM" id="Phobius"/>
    </source>
</evidence>
<evidence type="ECO:0000313" key="2">
    <source>
        <dbReference type="EMBL" id="TCM78364.1"/>
    </source>
</evidence>
<name>A0A4V2R3S3_9RHOB</name>
<protein>
    <submittedName>
        <fullName evidence="2">Uncharacterized protein</fullName>
    </submittedName>
</protein>
<feature type="transmembrane region" description="Helical" evidence="1">
    <location>
        <begin position="48"/>
        <end position="81"/>
    </location>
</feature>
<dbReference type="Proteomes" id="UP000295277">
    <property type="component" value="Unassembled WGS sequence"/>
</dbReference>
<keyword evidence="1" id="KW-0812">Transmembrane</keyword>
<proteinExistence type="predicted"/>
<organism evidence="2 3">
    <name type="scientific">Rhodovulum steppense</name>
    <dbReference type="NCBI Taxonomy" id="540251"/>
    <lineage>
        <taxon>Bacteria</taxon>
        <taxon>Pseudomonadati</taxon>
        <taxon>Pseudomonadota</taxon>
        <taxon>Alphaproteobacteria</taxon>
        <taxon>Rhodobacterales</taxon>
        <taxon>Paracoccaceae</taxon>
        <taxon>Rhodovulum</taxon>
    </lineage>
</organism>
<comment type="caution">
    <text evidence="2">The sequence shown here is derived from an EMBL/GenBank/DDBJ whole genome shotgun (WGS) entry which is preliminary data.</text>
</comment>